<sequence>MSKIYDEESFGDAIEVHLCEHGGYTTLPSDEFDAERGFFPDTVVSFVEETQPKKWSELETRLGGDTRGEFLAQLDSALDRLDQGTLEVLRHGFKIAGVRIRLAYFQPETGFNPDLRERYAANRLTVTRELPYSTSQPKQRLDLCLSVNGLPVATAELKNPWTDQTVEDAKAQYEHSRDPTEPVLTFKRGALVHFAIDPNEVAYTTELDGEGTHFLPFNRGHNRGAGNPPTDHGHRTNYLWEEVWEQDSWLDIIQRFIHLDVEEIRENGRVIDTEETMIFPRYHQLDCVRKLTDAARTEGAGEDYLVQHSTGSGKSKSIGWLAHRFVSLHDANEEPVFDSVVVVTDRTVLDDQLQDTIYDIDHQSGVVHGVEGENRSKSDELAEYLEKGKDIVITTLQTFPYVVEHVASLPERNYAVIVDEAHSSQTGEMAKEMKELLSGVDVEESDDWETLLAKSAEARGSQENLSFFAFTATPKGKTLESFGTPPEDGEKPEPFHVYSMRQAIEEGFILDVLQNYTTYKTYYNLVKESEEDPQLPEKEARGAIARFLKLHPHNIAQKVEIIVEHYRSNTRSKIGGRAKAMVVTDSRKAAVRYKRKIDEYLLEEGYDDLEAFVAFSGTVEDNGGEYTEKGMNDGLKQSELPSTFASANDGVLVVAEKYQTGFDEPLLHTMYVDKKLSGVQAVQTLSRLNRTAPGKDDTFVLDFVNDHEQIKDAFEPFYERTTVEETTDPQHIYQLATELRAFQVFSEEDVNRFAEAFFAQQNSGPEQAHAELSQYTQSPRDEFITLPVERQDEFRSQLRSFIRLYKFQSQIVNYTDTDLEKLYTFGHFLYNELPRDPQDARVEFEDELALQYYRIEKSNEGQIGLDGTSSEVSVPTETGTRTEEEDEVELSTLVERINEQLGTDFTSADELFLQQVKEEALNDDQLQQSARVNTQENFAYTFDERLTELFIDRRNQNEDLFTEYINDNELQEVITGLLRQKVYEASQEPAES</sequence>
<dbReference type="InterPro" id="IPR055180">
    <property type="entry name" value="HsdR_RecA-like_helicase_dom_2"/>
</dbReference>
<organism evidence="3 4">
    <name type="scientific">Halococcus salifodinae DSM 8989</name>
    <dbReference type="NCBI Taxonomy" id="1227456"/>
    <lineage>
        <taxon>Archaea</taxon>
        <taxon>Methanobacteriati</taxon>
        <taxon>Methanobacteriota</taxon>
        <taxon>Stenosarchaea group</taxon>
        <taxon>Halobacteria</taxon>
        <taxon>Halobacteriales</taxon>
        <taxon>Halococcaceae</taxon>
        <taxon>Halococcus</taxon>
    </lineage>
</organism>
<dbReference type="PATRIC" id="fig|1227456.3.peg.3834"/>
<evidence type="ECO:0000313" key="4">
    <source>
        <dbReference type="Proteomes" id="UP000011625"/>
    </source>
</evidence>
<evidence type="ECO:0000313" key="3">
    <source>
        <dbReference type="EMBL" id="EMA48836.1"/>
    </source>
</evidence>
<dbReference type="RefSeq" id="WP_005046117.1">
    <property type="nucleotide sequence ID" value="NZ_AOME01000086.1"/>
</dbReference>
<dbReference type="Gene3D" id="3.90.1570.50">
    <property type="match status" value="1"/>
</dbReference>
<dbReference type="GO" id="GO:0009035">
    <property type="term" value="F:type I site-specific deoxyribonuclease activity"/>
    <property type="evidence" value="ECO:0007669"/>
    <property type="project" value="UniProtKB-EC"/>
</dbReference>
<evidence type="ECO:0000259" key="2">
    <source>
        <dbReference type="PROSITE" id="PS51192"/>
    </source>
</evidence>
<dbReference type="EMBL" id="AOME01000086">
    <property type="protein sequence ID" value="EMA48836.1"/>
    <property type="molecule type" value="Genomic_DNA"/>
</dbReference>
<gene>
    <name evidence="3" type="ORF">C450_18854</name>
</gene>
<dbReference type="Pfam" id="PF18766">
    <property type="entry name" value="SWI2_SNF2"/>
    <property type="match status" value="1"/>
</dbReference>
<keyword evidence="4" id="KW-1185">Reference proteome</keyword>
<protein>
    <recommendedName>
        <fullName evidence="2">Helicase ATP-binding domain-containing protein</fullName>
    </recommendedName>
</protein>
<dbReference type="GO" id="GO:0009307">
    <property type="term" value="P:DNA restriction-modification system"/>
    <property type="evidence" value="ECO:0007669"/>
    <property type="project" value="UniProtKB-KW"/>
</dbReference>
<dbReference type="Pfam" id="PF22679">
    <property type="entry name" value="T1R_D3-like"/>
    <property type="match status" value="1"/>
</dbReference>
<evidence type="ECO:0000256" key="1">
    <source>
        <dbReference type="SAM" id="MobiDB-lite"/>
    </source>
</evidence>
<dbReference type="OrthoDB" id="11429at2157"/>
<dbReference type="InterPro" id="IPR007409">
    <property type="entry name" value="Restrct_endonuc_type1_HsdR_N"/>
</dbReference>
<dbReference type="InterPro" id="IPR027417">
    <property type="entry name" value="P-loop_NTPase"/>
</dbReference>
<dbReference type="Gene3D" id="3.40.50.300">
    <property type="entry name" value="P-loop containing nucleotide triphosphate hydrolases"/>
    <property type="match status" value="2"/>
</dbReference>
<dbReference type="AlphaFoldDB" id="M0MT79"/>
<dbReference type="PROSITE" id="PS51192">
    <property type="entry name" value="HELICASE_ATP_BIND_1"/>
    <property type="match status" value="1"/>
</dbReference>
<dbReference type="Proteomes" id="UP000011625">
    <property type="component" value="Unassembled WGS sequence"/>
</dbReference>
<dbReference type="Pfam" id="PF04313">
    <property type="entry name" value="HSDR_N"/>
    <property type="match status" value="1"/>
</dbReference>
<dbReference type="InterPro" id="IPR040980">
    <property type="entry name" value="SWI2_SNF2"/>
</dbReference>
<dbReference type="PANTHER" id="PTHR42927:SF1">
    <property type="entry name" value="HELICASE SUPERFAMILY 1 AND 2 DOMAIN-CONTAINING PROTEIN"/>
    <property type="match status" value="1"/>
</dbReference>
<dbReference type="GO" id="GO:0120545">
    <property type="term" value="F:nucleic acid conformation isomerase activity"/>
    <property type="evidence" value="ECO:0007669"/>
    <property type="project" value="UniProtKB-ARBA"/>
</dbReference>
<name>M0MT79_9EURY</name>
<comment type="caution">
    <text evidence="3">The sequence shown here is derived from an EMBL/GenBank/DDBJ whole genome shotgun (WGS) entry which is preliminary data.</text>
</comment>
<reference evidence="3 4" key="1">
    <citation type="journal article" date="2014" name="PLoS Genet.">
        <title>Phylogenetically driven sequencing of extremely halophilic archaea reveals strategies for static and dynamic osmo-response.</title>
        <authorList>
            <person name="Becker E.A."/>
            <person name="Seitzer P.M."/>
            <person name="Tritt A."/>
            <person name="Larsen D."/>
            <person name="Krusor M."/>
            <person name="Yao A.I."/>
            <person name="Wu D."/>
            <person name="Madern D."/>
            <person name="Eisen J.A."/>
            <person name="Darling A.E."/>
            <person name="Facciotti M.T."/>
        </authorList>
    </citation>
    <scope>NUCLEOTIDE SEQUENCE [LARGE SCALE GENOMIC DNA]</scope>
    <source>
        <strain evidence="3 4">DSM 8989</strain>
    </source>
</reference>
<dbReference type="SMART" id="SM00487">
    <property type="entry name" value="DEXDc"/>
    <property type="match status" value="1"/>
</dbReference>
<feature type="domain" description="Helicase ATP-binding" evidence="2">
    <location>
        <begin position="295"/>
        <end position="492"/>
    </location>
</feature>
<accession>M0MT79</accession>
<proteinExistence type="predicted"/>
<dbReference type="GO" id="GO:0003677">
    <property type="term" value="F:DNA binding"/>
    <property type="evidence" value="ECO:0007669"/>
    <property type="project" value="UniProtKB-KW"/>
</dbReference>
<dbReference type="SUPFAM" id="SSF52540">
    <property type="entry name" value="P-loop containing nucleoside triphosphate hydrolases"/>
    <property type="match status" value="1"/>
</dbReference>
<dbReference type="InterPro" id="IPR014001">
    <property type="entry name" value="Helicase_ATP-bd"/>
</dbReference>
<dbReference type="PANTHER" id="PTHR42927">
    <property type="entry name" value="HELICASE SUPERFAMILY 1 AND 2 DOMAIN-CONTAINING PROTEIN"/>
    <property type="match status" value="1"/>
</dbReference>
<dbReference type="STRING" id="1227456.C450_18854"/>
<dbReference type="GO" id="GO:0005524">
    <property type="term" value="F:ATP binding"/>
    <property type="evidence" value="ECO:0007669"/>
    <property type="project" value="UniProtKB-KW"/>
</dbReference>
<feature type="region of interest" description="Disordered" evidence="1">
    <location>
        <begin position="864"/>
        <end position="884"/>
    </location>
</feature>